<dbReference type="InterPro" id="IPR050731">
    <property type="entry name" value="HRD1_E3_ubiq-ligases"/>
</dbReference>
<dbReference type="GO" id="GO:0000839">
    <property type="term" value="C:Hrd1p ubiquitin ligase ERAD-L complex"/>
    <property type="evidence" value="ECO:0007669"/>
    <property type="project" value="EnsemblFungi"/>
</dbReference>
<keyword evidence="12" id="KW-0862">Zinc</keyword>
<evidence type="ECO:0000256" key="17">
    <source>
        <dbReference type="SAM" id="Phobius"/>
    </source>
</evidence>
<dbReference type="PANTHER" id="PTHR22763">
    <property type="entry name" value="RING ZINC FINGER PROTEIN"/>
    <property type="match status" value="1"/>
</dbReference>
<dbReference type="EMBL" id="DS480408">
    <property type="protein sequence ID" value="EDO17236.1"/>
    <property type="molecule type" value="Genomic_DNA"/>
</dbReference>
<dbReference type="GO" id="GO:0051865">
    <property type="term" value="P:protein autoubiquitination"/>
    <property type="evidence" value="ECO:0007669"/>
    <property type="project" value="EnsemblFungi"/>
</dbReference>
<dbReference type="RefSeq" id="XP_001645094.1">
    <property type="nucleotide sequence ID" value="XM_001645044.1"/>
</dbReference>
<keyword evidence="6" id="KW-0808">Transferase</keyword>
<keyword evidence="7 17" id="KW-0812">Transmembrane</keyword>
<evidence type="ECO:0000256" key="9">
    <source>
        <dbReference type="ARBA" id="ARBA00022771"/>
    </source>
</evidence>
<dbReference type="Pfam" id="PF25563">
    <property type="entry name" value="TPR_SYVN1_N"/>
    <property type="match status" value="1"/>
</dbReference>
<feature type="compositionally biased region" description="Polar residues" evidence="16">
    <location>
        <begin position="440"/>
        <end position="457"/>
    </location>
</feature>
<dbReference type="GeneID" id="5545440"/>
<dbReference type="InterPro" id="IPR058051">
    <property type="entry name" value="Znf_RING_synoviolin"/>
</dbReference>
<feature type="compositionally biased region" description="Polar residues" evidence="16">
    <location>
        <begin position="475"/>
        <end position="499"/>
    </location>
</feature>
<dbReference type="KEGG" id="vpo:Kpol_1035p50"/>
<accession>A7TKL4</accession>
<keyword evidence="8" id="KW-0479">Metal-binding</keyword>
<dbReference type="GO" id="GO:0070936">
    <property type="term" value="P:protein K48-linked ubiquitination"/>
    <property type="evidence" value="ECO:0007669"/>
    <property type="project" value="EnsemblFungi"/>
</dbReference>
<evidence type="ECO:0000256" key="8">
    <source>
        <dbReference type="ARBA" id="ARBA00022723"/>
    </source>
</evidence>
<evidence type="ECO:0000313" key="19">
    <source>
        <dbReference type="EMBL" id="EDO17236.1"/>
    </source>
</evidence>
<feature type="transmembrane region" description="Helical" evidence="17">
    <location>
        <begin position="12"/>
        <end position="32"/>
    </location>
</feature>
<feature type="domain" description="RING-type" evidence="18">
    <location>
        <begin position="331"/>
        <end position="394"/>
    </location>
</feature>
<dbReference type="InterPro" id="IPR001841">
    <property type="entry name" value="Znf_RING"/>
</dbReference>
<dbReference type="OMA" id="SDNLCII"/>
<evidence type="ECO:0000313" key="20">
    <source>
        <dbReference type="Proteomes" id="UP000000267"/>
    </source>
</evidence>
<evidence type="ECO:0000256" key="6">
    <source>
        <dbReference type="ARBA" id="ARBA00022679"/>
    </source>
</evidence>
<evidence type="ECO:0000256" key="16">
    <source>
        <dbReference type="SAM" id="MobiDB-lite"/>
    </source>
</evidence>
<evidence type="ECO:0000256" key="14">
    <source>
        <dbReference type="ARBA" id="ARBA00023136"/>
    </source>
</evidence>
<dbReference type="PROSITE" id="PS50089">
    <property type="entry name" value="ZF_RING_2"/>
    <property type="match status" value="1"/>
</dbReference>
<comment type="similarity">
    <text evidence="4">Belongs to the HRD1 family.</text>
</comment>
<keyword evidence="11" id="KW-0256">Endoplasmic reticulum</keyword>
<dbReference type="SMART" id="SM00184">
    <property type="entry name" value="RING"/>
    <property type="match status" value="1"/>
</dbReference>
<evidence type="ECO:0000256" key="1">
    <source>
        <dbReference type="ARBA" id="ARBA00000900"/>
    </source>
</evidence>
<evidence type="ECO:0000256" key="13">
    <source>
        <dbReference type="ARBA" id="ARBA00022989"/>
    </source>
</evidence>
<evidence type="ECO:0000256" key="11">
    <source>
        <dbReference type="ARBA" id="ARBA00022824"/>
    </source>
</evidence>
<dbReference type="InterPro" id="IPR013083">
    <property type="entry name" value="Znf_RING/FYVE/PHD"/>
</dbReference>
<dbReference type="GO" id="GO:0030968">
    <property type="term" value="P:endoplasmic reticulum unfolded protein response"/>
    <property type="evidence" value="ECO:0007669"/>
    <property type="project" value="EnsemblFungi"/>
</dbReference>
<dbReference type="Proteomes" id="UP000000267">
    <property type="component" value="Unassembled WGS sequence"/>
</dbReference>
<evidence type="ECO:0000256" key="5">
    <source>
        <dbReference type="ARBA" id="ARBA00012483"/>
    </source>
</evidence>
<dbReference type="GO" id="GO:0000838">
    <property type="term" value="C:Hrd1p ubiquitin ligase ERAD-M complex"/>
    <property type="evidence" value="ECO:0007669"/>
    <property type="project" value="EnsemblFungi"/>
</dbReference>
<feature type="transmembrane region" description="Helical" evidence="17">
    <location>
        <begin position="149"/>
        <end position="167"/>
    </location>
</feature>
<evidence type="ECO:0000256" key="10">
    <source>
        <dbReference type="ARBA" id="ARBA00022786"/>
    </source>
</evidence>
<reference evidence="19 20" key="1">
    <citation type="journal article" date="2007" name="Proc. Natl. Acad. Sci. U.S.A.">
        <title>Independent sorting-out of thousands of duplicated gene pairs in two yeast species descended from a whole-genome duplication.</title>
        <authorList>
            <person name="Scannell D.R."/>
            <person name="Frank A.C."/>
            <person name="Conant G.C."/>
            <person name="Byrne K.P."/>
            <person name="Woolfit M."/>
            <person name="Wolfe K.H."/>
        </authorList>
    </citation>
    <scope>NUCLEOTIDE SEQUENCE [LARGE SCALE GENOMIC DNA]</scope>
    <source>
        <strain evidence="20">ATCC 22028 / DSM 70294 / BCRC 21397 / CBS 2163 / NBRC 10782 / NRRL Y-8283 / UCD 57-17</strain>
    </source>
</reference>
<comment type="pathway">
    <text evidence="3">Protein modification; protein ubiquitination.</text>
</comment>
<dbReference type="EC" id="2.3.2.27" evidence="5"/>
<evidence type="ECO:0000256" key="7">
    <source>
        <dbReference type="ARBA" id="ARBA00022692"/>
    </source>
</evidence>
<evidence type="ECO:0000256" key="3">
    <source>
        <dbReference type="ARBA" id="ARBA00004906"/>
    </source>
</evidence>
<dbReference type="PANTHER" id="PTHR22763:SF184">
    <property type="entry name" value="E3 UBIQUITIN-PROTEIN LIGASE SYNOVIOLIN"/>
    <property type="match status" value="1"/>
</dbReference>
<dbReference type="GO" id="GO:0043161">
    <property type="term" value="P:proteasome-mediated ubiquitin-dependent protein catabolic process"/>
    <property type="evidence" value="ECO:0007669"/>
    <property type="project" value="TreeGrafter"/>
</dbReference>
<keyword evidence="10" id="KW-0833">Ubl conjugation pathway</keyword>
<name>A7TKL4_VANPO</name>
<keyword evidence="14 17" id="KW-0472">Membrane</keyword>
<dbReference type="HOGENOM" id="CLU_026577_0_0_1"/>
<gene>
    <name evidence="19" type="ORF">Kpol_1035p50</name>
</gene>
<dbReference type="PhylomeDB" id="A7TKL4"/>
<dbReference type="InParanoid" id="A7TKL4"/>
<keyword evidence="13 17" id="KW-1133">Transmembrane helix</keyword>
<dbReference type="Pfam" id="PF13639">
    <property type="entry name" value="zf-RING_2"/>
    <property type="match status" value="1"/>
</dbReference>
<dbReference type="InterPro" id="IPR057992">
    <property type="entry name" value="TPR_SYVN1_N"/>
</dbReference>
<comment type="catalytic activity">
    <reaction evidence="1">
        <text>S-ubiquitinyl-[E2 ubiquitin-conjugating enzyme]-L-cysteine + [acceptor protein]-L-lysine = [E2 ubiquitin-conjugating enzyme]-L-cysteine + N(6)-ubiquitinyl-[acceptor protein]-L-lysine.</text>
        <dbReference type="EC" id="2.3.2.27"/>
    </reaction>
</comment>
<dbReference type="GO" id="GO:0061630">
    <property type="term" value="F:ubiquitin protein ligase activity"/>
    <property type="evidence" value="ECO:0007669"/>
    <property type="project" value="UniProtKB-EC"/>
</dbReference>
<dbReference type="GO" id="GO:0030970">
    <property type="term" value="P:retrograde protein transport, ER to cytosol"/>
    <property type="evidence" value="ECO:0007669"/>
    <property type="project" value="EnsemblFungi"/>
</dbReference>
<proteinExistence type="inferred from homology"/>
<protein>
    <recommendedName>
        <fullName evidence="5">RING-type E3 ubiquitin transferase</fullName>
        <ecNumber evidence="5">2.3.2.27</ecNumber>
    </recommendedName>
</protein>
<evidence type="ECO:0000256" key="15">
    <source>
        <dbReference type="PROSITE-ProRule" id="PRU00175"/>
    </source>
</evidence>
<dbReference type="CDD" id="cd16479">
    <property type="entry name" value="RING-H2_synoviolin"/>
    <property type="match status" value="1"/>
</dbReference>
<dbReference type="SUPFAM" id="SSF57850">
    <property type="entry name" value="RING/U-box"/>
    <property type="match status" value="1"/>
</dbReference>
<feature type="compositionally biased region" description="Low complexity" evidence="16">
    <location>
        <begin position="407"/>
        <end position="436"/>
    </location>
</feature>
<keyword evidence="9 15" id="KW-0863">Zinc-finger</keyword>
<dbReference type="FunCoup" id="A7TKL4">
    <property type="interactions" value="257"/>
</dbReference>
<dbReference type="GO" id="GO:0008270">
    <property type="term" value="F:zinc ion binding"/>
    <property type="evidence" value="ECO:0007669"/>
    <property type="project" value="UniProtKB-KW"/>
</dbReference>
<organism evidence="20">
    <name type="scientific">Vanderwaltozyma polyspora (strain ATCC 22028 / DSM 70294 / BCRC 21397 / CBS 2163 / NBRC 10782 / NRRL Y-8283 / UCD 57-17)</name>
    <name type="common">Kluyveromyces polysporus</name>
    <dbReference type="NCBI Taxonomy" id="436907"/>
    <lineage>
        <taxon>Eukaryota</taxon>
        <taxon>Fungi</taxon>
        <taxon>Dikarya</taxon>
        <taxon>Ascomycota</taxon>
        <taxon>Saccharomycotina</taxon>
        <taxon>Saccharomycetes</taxon>
        <taxon>Saccharomycetales</taxon>
        <taxon>Saccharomycetaceae</taxon>
        <taxon>Vanderwaltozyma</taxon>
    </lineage>
</organism>
<dbReference type="UniPathway" id="UPA00143"/>
<feature type="transmembrane region" description="Helical" evidence="17">
    <location>
        <begin position="52"/>
        <end position="74"/>
    </location>
</feature>
<evidence type="ECO:0000256" key="12">
    <source>
        <dbReference type="ARBA" id="ARBA00022833"/>
    </source>
</evidence>
<evidence type="ECO:0000259" key="18">
    <source>
        <dbReference type="PROSITE" id="PS50089"/>
    </source>
</evidence>
<evidence type="ECO:0000256" key="2">
    <source>
        <dbReference type="ARBA" id="ARBA00004477"/>
    </source>
</evidence>
<dbReference type="eggNOG" id="KOG0802">
    <property type="taxonomic scope" value="Eukaryota"/>
</dbReference>
<comment type="subcellular location">
    <subcellularLocation>
        <location evidence="2">Endoplasmic reticulum membrane</location>
        <topology evidence="2">Multi-pass membrane protein</topology>
    </subcellularLocation>
</comment>
<feature type="region of interest" description="Disordered" evidence="16">
    <location>
        <begin position="404"/>
        <end position="499"/>
    </location>
</feature>
<sequence>MLQRLNIPRSYQLLLLSLVVYSATFLSIYFAVLSSTSYLQVTIKLSQGFNAIVLVLFAILNGTYVWRFFIWLAFGNLRLIEYEHVMERLPFTILNMVITYSMFNDKSIAFTGSIFGFFLIFMKVLHWILRDRLDAIVQSFNDSSTLTSIILSNNFFLNLIIFTIVDYKMVSYCVSNSLSNSMGASTTVHLLLGMEFTMLLIDLLNLFLHTCLNLYEFHLTTLERSSNIIQEDGEDDEEDDELQFNSLEGKFMYEKTIDVFTRFLKTFIHILMLIPLRMKFFLLLKDVIWNVISLYKHTGSLWKTWKNNKQLDDKLPTASIEELKNTDNNICIVCMDDLLPRINSEKYDSQREKELYDHIMKSKQKPKKLPCGHILHLNCLKNWMERSQTCPICRLPVFDDKGNVMPSTHSQNQTETQQQQPQTQTQSTTELQPQTEVQPDLNQRQETNIQHNVQNVIETPGRDSAQDASRGGTGSNSDHNLTNTQVSSEGSSNEQQGNVTNSILNTSSWYSFPIKTSSDSSITFDISDAHDPAKVYPAKLSVEEKVSSRTLNSDGGMLQVVIKDKDIKTVTDSKTIDLLKKRITELEEKVDSLAANVQNVE</sequence>
<dbReference type="AlphaFoldDB" id="A7TKL4"/>
<dbReference type="GO" id="GO:0031505">
    <property type="term" value="P:fungal-type cell wall organization"/>
    <property type="evidence" value="ECO:0007669"/>
    <property type="project" value="EnsemblFungi"/>
</dbReference>
<dbReference type="STRING" id="436907.A7TKL4"/>
<evidence type="ECO:0000256" key="4">
    <source>
        <dbReference type="ARBA" id="ARBA00010089"/>
    </source>
</evidence>
<dbReference type="GO" id="GO:0042802">
    <property type="term" value="F:identical protein binding"/>
    <property type="evidence" value="ECO:0007669"/>
    <property type="project" value="EnsemblFungi"/>
</dbReference>
<feature type="transmembrane region" description="Helical" evidence="17">
    <location>
        <begin position="188"/>
        <end position="208"/>
    </location>
</feature>
<feature type="transmembrane region" description="Helical" evidence="17">
    <location>
        <begin position="108"/>
        <end position="129"/>
    </location>
</feature>
<keyword evidence="20" id="KW-1185">Reference proteome</keyword>
<dbReference type="Gene3D" id="3.30.40.10">
    <property type="entry name" value="Zinc/RING finger domain, C3HC4 (zinc finger)"/>
    <property type="match status" value="1"/>
</dbReference>
<dbReference type="OrthoDB" id="7759664at2759"/>